<dbReference type="AlphaFoldDB" id="A0A1B7XL30"/>
<name>A0A1B7XL30_9BACT</name>
<dbReference type="RefSeq" id="WP_066852263.1">
    <property type="nucleotide sequence ID" value="NZ_JXMS01000003.1"/>
</dbReference>
<dbReference type="Proteomes" id="UP000091979">
    <property type="component" value="Unassembled WGS sequence"/>
</dbReference>
<evidence type="ECO:0000313" key="2">
    <source>
        <dbReference type="Proteomes" id="UP000091979"/>
    </source>
</evidence>
<dbReference type="PATRIC" id="fig|1560234.3.peg.1978"/>
<comment type="caution">
    <text evidence="1">The sequence shown here is derived from an EMBL/GenBank/DDBJ whole genome shotgun (WGS) entry which is preliminary data.</text>
</comment>
<organism evidence="1 2">
    <name type="scientific">Halodesulfovibrio spirochaetisodalis</name>
    <dbReference type="NCBI Taxonomy" id="1560234"/>
    <lineage>
        <taxon>Bacteria</taxon>
        <taxon>Pseudomonadati</taxon>
        <taxon>Thermodesulfobacteriota</taxon>
        <taxon>Desulfovibrionia</taxon>
        <taxon>Desulfovibrionales</taxon>
        <taxon>Desulfovibrionaceae</taxon>
        <taxon>Halodesulfovibrio</taxon>
    </lineage>
</organism>
<protein>
    <submittedName>
        <fullName evidence="1">Uncharacterized protein</fullName>
    </submittedName>
</protein>
<evidence type="ECO:0000313" key="1">
    <source>
        <dbReference type="EMBL" id="OBQ56227.1"/>
    </source>
</evidence>
<reference evidence="1 2" key="1">
    <citation type="submission" date="2015-01" db="EMBL/GenBank/DDBJ databases">
        <title>Desulfovibrio sp. JC271 draft genome sequence.</title>
        <authorList>
            <person name="Shivani Y."/>
            <person name="Subhash Y."/>
            <person name="Sasikala C."/>
            <person name="Ramana C.V."/>
        </authorList>
    </citation>
    <scope>NUCLEOTIDE SEQUENCE [LARGE SCALE GENOMIC DNA]</scope>
    <source>
        <strain evidence="1 2">JC271</strain>
    </source>
</reference>
<sequence length="170" mass="19253">MSLLNAILPEYDAVEYHEIVINKSQNAVFEAIKNVDFGSSKIIVTLFRLRGIPTSKLSLQGLVESGMFSQLAEDALDETVLGMMVTNKLVPVESLEQFIGNPERAKLRIGWNFKCESIDAMTTRLSTETRVALLGNISKIMFHSYWLLTKPFSGWIRKIMLQQIKEQAEK</sequence>
<dbReference type="STRING" id="1560234.SP90_02615"/>
<keyword evidence="2" id="KW-1185">Reference proteome</keyword>
<gene>
    <name evidence="1" type="ORF">SP90_02615</name>
</gene>
<accession>A0A1B7XL30</accession>
<proteinExistence type="predicted"/>
<dbReference type="OrthoDB" id="5464833at2"/>
<dbReference type="EMBL" id="JXMS01000003">
    <property type="protein sequence ID" value="OBQ56227.1"/>
    <property type="molecule type" value="Genomic_DNA"/>
</dbReference>